<gene>
    <name evidence="11" type="ORF">BJ878DRAFT_509379</name>
</gene>
<dbReference type="OrthoDB" id="10253553at2759"/>
<dbReference type="Proteomes" id="UP000887226">
    <property type="component" value="Unassembled WGS sequence"/>
</dbReference>
<keyword evidence="8 10" id="KW-0539">Nucleus</keyword>
<dbReference type="InterPro" id="IPR037212">
    <property type="entry name" value="Med7/Med21-like"/>
</dbReference>
<evidence type="ECO:0000256" key="8">
    <source>
        <dbReference type="ARBA" id="ARBA00023242"/>
    </source>
</evidence>
<evidence type="ECO:0000256" key="9">
    <source>
        <dbReference type="ARBA" id="ARBA00025687"/>
    </source>
</evidence>
<evidence type="ECO:0000256" key="1">
    <source>
        <dbReference type="ARBA" id="ARBA00004123"/>
    </source>
</evidence>
<dbReference type="EMBL" id="MU253955">
    <property type="protein sequence ID" value="KAG9243738.1"/>
    <property type="molecule type" value="Genomic_DNA"/>
</dbReference>
<dbReference type="Pfam" id="PF05983">
    <property type="entry name" value="Med7"/>
    <property type="match status" value="1"/>
</dbReference>
<evidence type="ECO:0000313" key="12">
    <source>
        <dbReference type="Proteomes" id="UP000887226"/>
    </source>
</evidence>
<keyword evidence="12" id="KW-1185">Reference proteome</keyword>
<evidence type="ECO:0000313" key="11">
    <source>
        <dbReference type="EMBL" id="KAG9243738.1"/>
    </source>
</evidence>
<comment type="caution">
    <text evidence="11">The sequence shown here is derived from an EMBL/GenBank/DDBJ whole genome shotgun (WGS) entry which is preliminary data.</text>
</comment>
<dbReference type="InterPro" id="IPR009244">
    <property type="entry name" value="Mediatior_Med7"/>
</dbReference>
<evidence type="ECO:0000256" key="3">
    <source>
        <dbReference type="ARBA" id="ARBA00011837"/>
    </source>
</evidence>
<dbReference type="GO" id="GO:0016592">
    <property type="term" value="C:mediator complex"/>
    <property type="evidence" value="ECO:0007669"/>
    <property type="project" value="InterPro"/>
</dbReference>
<sequence length="248" mass="28423">MADQEAPFEVNAPQYPPPPYFWKTFTTENVAKYEELRKKQTDSDTQASEATPLLNLPTELRFIQRPPPPADGAWKNFEMNMTLEGKLKTFDEMDDVEQLYSLPSTPTGDGPYVDRELTLKKIAKSLLLNFLELVGSMGMGNDNSMNKVIDLNMLFFNMHYLLNEYRPHQARESLIEMMEDQLERSKAETACIYKVKREVESVLEGLGKAGLEEIDDTMAVDVAATAENTKLDEEDGQDIWDELYREFN</sequence>
<evidence type="ECO:0000256" key="2">
    <source>
        <dbReference type="ARBA" id="ARBA00009994"/>
    </source>
</evidence>
<comment type="subcellular location">
    <subcellularLocation>
        <location evidence="1 10">Nucleus</location>
    </subcellularLocation>
</comment>
<keyword evidence="7 10" id="KW-0804">Transcription</keyword>
<dbReference type="InterPro" id="IPR044888">
    <property type="entry name" value="Mediatior_Med7_sf"/>
</dbReference>
<comment type="similarity">
    <text evidence="2 10">Belongs to the Mediator complex subunit 7 family.</text>
</comment>
<organism evidence="11 12">
    <name type="scientific">Calycina marina</name>
    <dbReference type="NCBI Taxonomy" id="1763456"/>
    <lineage>
        <taxon>Eukaryota</taxon>
        <taxon>Fungi</taxon>
        <taxon>Dikarya</taxon>
        <taxon>Ascomycota</taxon>
        <taxon>Pezizomycotina</taxon>
        <taxon>Leotiomycetes</taxon>
        <taxon>Helotiales</taxon>
        <taxon>Pezizellaceae</taxon>
        <taxon>Calycina</taxon>
    </lineage>
</organism>
<comment type="function">
    <text evidence="9">Component of the Mediator complex, a coactivator involved in the regulated transcription of nearly all RNA polymerase II-dependent genes. Mediator functions as a bridge to convey information from gene-specific regulatory proteins to the basal RNA polymerase II transcription machinery. Mediator is recruited to promoters by direct interactions with regulatory proteins and serves as a scaffold for the assembly of a functional preinitiation complex with RNA polymerase II and the general transcription factors.</text>
</comment>
<dbReference type="PANTHER" id="PTHR21428">
    <property type="entry name" value="MEDIATOR OF RNA POLYMERASE II TRANSCRIPTION SUBUNIT 7"/>
    <property type="match status" value="1"/>
</dbReference>
<accession>A0A9P7Z2J9</accession>
<evidence type="ECO:0000256" key="4">
    <source>
        <dbReference type="ARBA" id="ARBA00020631"/>
    </source>
</evidence>
<dbReference type="GO" id="GO:0070847">
    <property type="term" value="C:core mediator complex"/>
    <property type="evidence" value="ECO:0007669"/>
    <property type="project" value="TreeGrafter"/>
</dbReference>
<keyword evidence="6 10" id="KW-0010">Activator</keyword>
<proteinExistence type="inferred from homology"/>
<dbReference type="AlphaFoldDB" id="A0A9P7Z2J9"/>
<dbReference type="GO" id="GO:0006357">
    <property type="term" value="P:regulation of transcription by RNA polymerase II"/>
    <property type="evidence" value="ECO:0007669"/>
    <property type="project" value="InterPro"/>
</dbReference>
<dbReference type="GO" id="GO:0003712">
    <property type="term" value="F:transcription coregulator activity"/>
    <property type="evidence" value="ECO:0007669"/>
    <property type="project" value="InterPro"/>
</dbReference>
<dbReference type="Gene3D" id="6.10.140.1520">
    <property type="match status" value="1"/>
</dbReference>
<evidence type="ECO:0000256" key="7">
    <source>
        <dbReference type="ARBA" id="ARBA00023163"/>
    </source>
</evidence>
<comment type="subunit">
    <text evidence="3 10">Component of the Mediator complex.</text>
</comment>
<dbReference type="Gene3D" id="6.10.140.200">
    <property type="match status" value="1"/>
</dbReference>
<keyword evidence="5 10" id="KW-0805">Transcription regulation</keyword>
<evidence type="ECO:0000256" key="6">
    <source>
        <dbReference type="ARBA" id="ARBA00023159"/>
    </source>
</evidence>
<evidence type="ECO:0000256" key="10">
    <source>
        <dbReference type="RuleBase" id="RU364060"/>
    </source>
</evidence>
<dbReference type="PANTHER" id="PTHR21428:SF11">
    <property type="entry name" value="MEDIATOR OF RNA POLYMERASE II TRANSCRIPTION SUBUNIT 7"/>
    <property type="match status" value="1"/>
</dbReference>
<dbReference type="SUPFAM" id="SSF140718">
    <property type="entry name" value="Mediator hinge subcomplex-like"/>
    <property type="match status" value="1"/>
</dbReference>
<protein>
    <recommendedName>
        <fullName evidence="4 10">Mediator of RNA polymerase II transcription subunit 7</fullName>
    </recommendedName>
</protein>
<evidence type="ECO:0000256" key="5">
    <source>
        <dbReference type="ARBA" id="ARBA00023015"/>
    </source>
</evidence>
<name>A0A9P7Z2J9_9HELO</name>
<reference evidence="11" key="1">
    <citation type="journal article" date="2021" name="IMA Fungus">
        <title>Genomic characterization of three marine fungi, including Emericellopsis atlantica sp. nov. with signatures of a generalist lifestyle and marine biomass degradation.</title>
        <authorList>
            <person name="Hagestad O.C."/>
            <person name="Hou L."/>
            <person name="Andersen J.H."/>
            <person name="Hansen E.H."/>
            <person name="Altermark B."/>
            <person name="Li C."/>
            <person name="Kuhnert E."/>
            <person name="Cox R.J."/>
            <person name="Crous P.W."/>
            <person name="Spatafora J.W."/>
            <person name="Lail K."/>
            <person name="Amirebrahimi M."/>
            <person name="Lipzen A."/>
            <person name="Pangilinan J."/>
            <person name="Andreopoulos W."/>
            <person name="Hayes R.D."/>
            <person name="Ng V."/>
            <person name="Grigoriev I.V."/>
            <person name="Jackson S.A."/>
            <person name="Sutton T.D.S."/>
            <person name="Dobson A.D.W."/>
            <person name="Rama T."/>
        </authorList>
    </citation>
    <scope>NUCLEOTIDE SEQUENCE</scope>
    <source>
        <strain evidence="11">TRa3180A</strain>
    </source>
</reference>